<protein>
    <submittedName>
        <fullName evidence="1">Uncharacterized protein</fullName>
    </submittedName>
</protein>
<dbReference type="PANTHER" id="PTHR41771">
    <property type="entry name" value="MEMBRANE PROTEIN-RELATED"/>
    <property type="match status" value="1"/>
</dbReference>
<dbReference type="PANTHER" id="PTHR41771:SF1">
    <property type="entry name" value="MEMBRANE PROTEIN"/>
    <property type="match status" value="1"/>
</dbReference>
<dbReference type="Pfam" id="PF07907">
    <property type="entry name" value="YibE_F"/>
    <property type="match status" value="1"/>
</dbReference>
<dbReference type="RefSeq" id="WP_068225966.1">
    <property type="nucleotide sequence ID" value="NZ_CP014623.1"/>
</dbReference>
<dbReference type="GeneID" id="42981152"/>
<reference evidence="1 2" key="1">
    <citation type="submission" date="2016-03" db="EMBL/GenBank/DDBJ databases">
        <title>Pediococcus and Lactobacillus from brewery environment - whole genome sequencing and assembly.</title>
        <authorList>
            <person name="Behr J."/>
            <person name="Geissler A.J."/>
            <person name="Vogel R.F."/>
        </authorList>
    </citation>
    <scope>NUCLEOTIDE SEQUENCE [LARGE SCALE GENOMIC DNA]</scope>
    <source>
        <strain evidence="1 2">TMW 1.1989</strain>
    </source>
</reference>
<dbReference type="Proteomes" id="UP000078582">
    <property type="component" value="Chromosome"/>
</dbReference>
<proteinExistence type="predicted"/>
<dbReference type="InterPro" id="IPR012507">
    <property type="entry name" value="YibE_F"/>
</dbReference>
<accession>A0A192H1F1</accession>
<dbReference type="OrthoDB" id="5753718at2"/>
<gene>
    <name evidence="1" type="ORF">AYR53_02730</name>
</gene>
<evidence type="ECO:0000313" key="2">
    <source>
        <dbReference type="Proteomes" id="UP000078582"/>
    </source>
</evidence>
<dbReference type="AlphaFoldDB" id="A0A192H1F1"/>
<evidence type="ECO:0000313" key="1">
    <source>
        <dbReference type="EMBL" id="ANK61776.1"/>
    </source>
</evidence>
<dbReference type="KEGG" id="lbt:AYR52_10580"/>
<sequence>MTKQVRRWLLPAGIILIGFLLVIGTHFDQALYQTPIVQITKVANGKPIKQVDQFKNVDHQTNQILEGKLLNGHYQGKHVKLHNTYTTSGAYDQQYKVGQEVFVTLRKDGTVSLIQGLKRDVTLAFLVWLAVSLLFVIMRTSGMLALLSVCLNMVLFFLAITLNLMLHSSYFLLIFASLAVIFAALTLWLVLGPTRQMLVTFGATLVGTSVALLLSLIVMQLTGEKGIYYESMQYVTQVAPRPLFFAETLLGSLGAVMDESTDIVATLFQLREEQPDISAKTLFNSGRQIGRSIMGPLVNVLFLIFVAETFPMAILFLKNGNTWGYTFSMNMSLGVTQSLISGVGIVLAVPMASFLASLLMTRGKAK</sequence>
<keyword evidence="2" id="KW-1185">Reference proteome</keyword>
<name>A0A192H1F1_9LACO</name>
<dbReference type="STRING" id="375175.AYR53_02730"/>
<organism evidence="1 2">
    <name type="scientific">Loigolactobacillus backii</name>
    <dbReference type="NCBI Taxonomy" id="375175"/>
    <lineage>
        <taxon>Bacteria</taxon>
        <taxon>Bacillati</taxon>
        <taxon>Bacillota</taxon>
        <taxon>Bacilli</taxon>
        <taxon>Lactobacillales</taxon>
        <taxon>Lactobacillaceae</taxon>
        <taxon>Loigolactobacillus</taxon>
    </lineage>
</organism>
<dbReference type="EMBL" id="CP014873">
    <property type="protein sequence ID" value="ANK61776.1"/>
    <property type="molecule type" value="Genomic_DNA"/>
</dbReference>